<dbReference type="NCBIfam" id="NF047719">
    <property type="entry name" value="SCO6745_fam_HTH"/>
    <property type="match status" value="1"/>
</dbReference>
<keyword evidence="2" id="KW-1185">Reference proteome</keyword>
<evidence type="ECO:0000313" key="2">
    <source>
        <dbReference type="Proteomes" id="UP000294257"/>
    </source>
</evidence>
<reference evidence="1 2" key="1">
    <citation type="submission" date="2019-02" db="EMBL/GenBank/DDBJ databases">
        <title>Genomic Encyclopedia of Type Strains, Phase IV (KMG-IV): sequencing the most valuable type-strain genomes for metagenomic binning, comparative biology and taxonomic classification.</title>
        <authorList>
            <person name="Goeker M."/>
        </authorList>
    </citation>
    <scope>NUCLEOTIDE SEQUENCE [LARGE SCALE GENOMIC DNA]</scope>
    <source>
        <strain evidence="1 2">DSM 101727</strain>
    </source>
</reference>
<name>A0A4Q7KWH9_9PSEU</name>
<dbReference type="EMBL" id="SGWQ01000003">
    <property type="protein sequence ID" value="RZS40936.1"/>
    <property type="molecule type" value="Genomic_DNA"/>
</dbReference>
<protein>
    <submittedName>
        <fullName evidence="1">Uncharacterized protein</fullName>
    </submittedName>
</protein>
<dbReference type="OrthoDB" id="3820010at2"/>
<evidence type="ECO:0000313" key="1">
    <source>
        <dbReference type="EMBL" id="RZS40936.1"/>
    </source>
</evidence>
<proteinExistence type="predicted"/>
<sequence length="253" mass="27305">MNADHVKVAEEIRPVVQRAGGRAMTGPEMAKQEARLGLPDKALYFRGRSAVLGDPPPAIVVEVFGLFPAWVVEALLPVATRKVNATEAVHAYSAALWAWSRTNLSTVDEPARLAELMLRVVDAADASALPLFAGWRVAPRPDDPVELLGHAINVLRELRGGLHFAALRANGLGVRDAVVADPDGGRGRLRRTGWRDADADELIANAERIPDLADRWAAAQRLTDELTGQALAVALDSTELAELRDRVISVGDR</sequence>
<dbReference type="InterPro" id="IPR054058">
    <property type="entry name" value="HTH_67"/>
</dbReference>
<dbReference type="RefSeq" id="WP_130343918.1">
    <property type="nucleotide sequence ID" value="NZ_SGWQ01000003.1"/>
</dbReference>
<comment type="caution">
    <text evidence="1">The sequence shown here is derived from an EMBL/GenBank/DDBJ whole genome shotgun (WGS) entry which is preliminary data.</text>
</comment>
<dbReference type="AlphaFoldDB" id="A0A4Q7KWH9"/>
<organism evidence="1 2">
    <name type="scientific">Herbihabitans rhizosphaerae</name>
    <dbReference type="NCBI Taxonomy" id="1872711"/>
    <lineage>
        <taxon>Bacteria</taxon>
        <taxon>Bacillati</taxon>
        <taxon>Actinomycetota</taxon>
        <taxon>Actinomycetes</taxon>
        <taxon>Pseudonocardiales</taxon>
        <taxon>Pseudonocardiaceae</taxon>
        <taxon>Herbihabitans</taxon>
    </lineage>
</organism>
<accession>A0A4Q7KWH9</accession>
<dbReference type="Pfam" id="PF21863">
    <property type="entry name" value="HTH_67"/>
    <property type="match status" value="1"/>
</dbReference>
<dbReference type="Proteomes" id="UP000294257">
    <property type="component" value="Unassembled WGS sequence"/>
</dbReference>
<gene>
    <name evidence="1" type="ORF">EV193_103254</name>
</gene>